<dbReference type="InterPro" id="IPR036188">
    <property type="entry name" value="FAD/NAD-bd_sf"/>
</dbReference>
<dbReference type="STRING" id="412690.SAMN04489834_2537"/>
<dbReference type="InterPro" id="IPR038732">
    <property type="entry name" value="HpyO/CreE_NAD-binding"/>
</dbReference>
<protein>
    <submittedName>
        <fullName evidence="2">FAD-NAD(P)-binding</fullName>
    </submittedName>
</protein>
<dbReference type="Gene3D" id="3.50.50.60">
    <property type="entry name" value="FAD/NAD(P)-binding domain"/>
    <property type="match status" value="1"/>
</dbReference>
<dbReference type="OrthoDB" id="3653265at2"/>
<sequence>MTERSLCIVGAGLRGAVLLERVSASIGELLPGEDLVVHLVDPHPAGSGRTWRDGQPGTLVMNTVAAQSTVFTDATVQCAGPIVPGPSFLEWCEAVAAGGIAAPGLPPALRAEAARTRDWSNPSRLLYGHYLRWAHARTVDTLPPGIRLVEHGARAVAVTETEIETGDADTDGAAWELQLDNGSVLRADAVILALGWLPVTPSATESELAAAVADAQLDWVVPDNPIDQDLSRVHAGEPVIVRGLGMSFFDTVSMLTEGRGGRFVEGEHGLDPHRLQYLPSGAEPVIHAGSRRGLVFRAKSHYGAPPPPSPQRLLRAALPALLREERIDFGRQVRPLIDADATAAYYETLARSRPQALARPVAELLLTLEAHGIASPQWQQALALGVPDAADRLDLAHVERPLPQSFASAEEFTARTIAAVHADAEQAALGADSPLKAALLSIGAARLTIVPLVEFGRLSAESFAGSYQDFQAFAGILGSGPPLFRSRQLLALLRAGIVRPLGPELQLRVQGGRFEAASPRVPAHTVRARTLVDAWLPLPAGRRSAEPLLRSVLEQGLVRPFRIDGLETGALDISPHDNALVRADGAAHRSLFSVGVPSEDARIFTIIAPIPGVNSTVLRELDATARAALASMATTRGTHR</sequence>
<dbReference type="PANTHER" id="PTHR40254:SF1">
    <property type="entry name" value="BLR0577 PROTEIN"/>
    <property type="match status" value="1"/>
</dbReference>
<dbReference type="AlphaFoldDB" id="A0A1H1WHT1"/>
<dbReference type="InterPro" id="IPR052189">
    <property type="entry name" value="L-asp_N-monooxygenase_NS-form"/>
</dbReference>
<dbReference type="RefSeq" id="WP_083364368.1">
    <property type="nucleotide sequence ID" value="NZ_LT629742.1"/>
</dbReference>
<keyword evidence="3" id="KW-1185">Reference proteome</keyword>
<dbReference type="SUPFAM" id="SSF51905">
    <property type="entry name" value="FAD/NAD(P)-binding domain"/>
    <property type="match status" value="1"/>
</dbReference>
<accession>A0A1H1WHT1</accession>
<name>A0A1H1WHT1_9MICO</name>
<dbReference type="Proteomes" id="UP000181956">
    <property type="component" value="Chromosome I"/>
</dbReference>
<evidence type="ECO:0000313" key="2">
    <source>
        <dbReference type="EMBL" id="SDS96655.1"/>
    </source>
</evidence>
<dbReference type="Pfam" id="PF13454">
    <property type="entry name" value="NAD_binding_9"/>
    <property type="match status" value="1"/>
</dbReference>
<dbReference type="PANTHER" id="PTHR40254">
    <property type="entry name" value="BLR0577 PROTEIN"/>
    <property type="match status" value="1"/>
</dbReference>
<gene>
    <name evidence="2" type="ORF">SAMN04489834_2537</name>
</gene>
<dbReference type="EMBL" id="LT629742">
    <property type="protein sequence ID" value="SDS96655.1"/>
    <property type="molecule type" value="Genomic_DNA"/>
</dbReference>
<evidence type="ECO:0000259" key="1">
    <source>
        <dbReference type="Pfam" id="PF13454"/>
    </source>
</evidence>
<reference evidence="3" key="1">
    <citation type="submission" date="2016-10" db="EMBL/GenBank/DDBJ databases">
        <authorList>
            <person name="Varghese N."/>
            <person name="Submissions S."/>
        </authorList>
    </citation>
    <scope>NUCLEOTIDE SEQUENCE [LARGE SCALE GENOMIC DNA]</scope>
    <source>
        <strain evidence="3">DSM 21772</strain>
    </source>
</reference>
<proteinExistence type="predicted"/>
<evidence type="ECO:0000313" key="3">
    <source>
        <dbReference type="Proteomes" id="UP000181956"/>
    </source>
</evidence>
<feature type="domain" description="FAD-dependent urate hydroxylase HpyO/Asp monooxygenase CreE-like FAD/NAD(P)-binding" evidence="1">
    <location>
        <begin position="8"/>
        <end position="195"/>
    </location>
</feature>
<organism evidence="2 3">
    <name type="scientific">Microterricola viridarii</name>
    <dbReference type="NCBI Taxonomy" id="412690"/>
    <lineage>
        <taxon>Bacteria</taxon>
        <taxon>Bacillati</taxon>
        <taxon>Actinomycetota</taxon>
        <taxon>Actinomycetes</taxon>
        <taxon>Micrococcales</taxon>
        <taxon>Microbacteriaceae</taxon>
        <taxon>Microterricola</taxon>
    </lineage>
</organism>